<dbReference type="InterPro" id="IPR029061">
    <property type="entry name" value="THDP-binding"/>
</dbReference>
<dbReference type="Pfam" id="PF00676">
    <property type="entry name" value="E1_dh"/>
    <property type="match status" value="1"/>
</dbReference>
<evidence type="ECO:0000256" key="4">
    <source>
        <dbReference type="ARBA" id="ARBA00012280"/>
    </source>
</evidence>
<evidence type="ECO:0000256" key="2">
    <source>
        <dbReference type="ARBA" id="ARBA00001964"/>
    </source>
</evidence>
<dbReference type="InterPro" id="IPR032106">
    <property type="entry name" value="2-oxogl_dehyd_N"/>
</dbReference>
<dbReference type="EC" id="1.2.4.2" evidence="4"/>
<organism evidence="13">
    <name type="scientific">freshwater metagenome</name>
    <dbReference type="NCBI Taxonomy" id="449393"/>
    <lineage>
        <taxon>unclassified sequences</taxon>
        <taxon>metagenomes</taxon>
        <taxon>ecological metagenomes</taxon>
    </lineage>
</organism>
<dbReference type="EMBL" id="CAEZXS010000003">
    <property type="protein sequence ID" value="CAB4684695.1"/>
    <property type="molecule type" value="Genomic_DNA"/>
</dbReference>
<feature type="region of interest" description="Disordered" evidence="11">
    <location>
        <begin position="1"/>
        <end position="29"/>
    </location>
</feature>
<dbReference type="Gene3D" id="3.40.50.970">
    <property type="match status" value="1"/>
</dbReference>
<feature type="domain" description="Transketolase-like pyrimidine-binding" evidence="12">
    <location>
        <begin position="909"/>
        <end position="1103"/>
    </location>
</feature>
<comment type="catalytic activity">
    <reaction evidence="10">
        <text>N(6)-[(R)-dihydrolipoyl]-L-lysyl-[protein] + succinyl-CoA = N(6)-[(R)-S(8)-succinyldihydrolipoyl]-L-lysyl-[protein] + CoA</text>
        <dbReference type="Rhea" id="RHEA:15213"/>
        <dbReference type="Rhea" id="RHEA-COMP:10475"/>
        <dbReference type="Rhea" id="RHEA-COMP:20092"/>
        <dbReference type="ChEBI" id="CHEBI:57287"/>
        <dbReference type="ChEBI" id="CHEBI:57292"/>
        <dbReference type="ChEBI" id="CHEBI:83100"/>
        <dbReference type="ChEBI" id="CHEBI:83120"/>
        <dbReference type="EC" id="2.3.1.61"/>
    </reaction>
</comment>
<dbReference type="Gene3D" id="3.40.50.12470">
    <property type="match status" value="1"/>
</dbReference>
<dbReference type="SUPFAM" id="SSF52518">
    <property type="entry name" value="Thiamin diphosphate-binding fold (THDP-binding)"/>
    <property type="match status" value="2"/>
</dbReference>
<keyword evidence="9" id="KW-0511">Multifunctional enzyme</keyword>
<dbReference type="Pfam" id="PF02779">
    <property type="entry name" value="Transket_pyr"/>
    <property type="match status" value="1"/>
</dbReference>
<keyword evidence="8" id="KW-0786">Thiamine pyrophosphate</keyword>
<evidence type="ECO:0000256" key="7">
    <source>
        <dbReference type="ARBA" id="ARBA00023002"/>
    </source>
</evidence>
<dbReference type="GO" id="GO:0005829">
    <property type="term" value="C:cytosol"/>
    <property type="evidence" value="ECO:0007669"/>
    <property type="project" value="TreeGrafter"/>
</dbReference>
<proteinExistence type="predicted"/>
<dbReference type="Pfam" id="PF16078">
    <property type="entry name" value="2-oxogl_dehyd_N"/>
    <property type="match status" value="1"/>
</dbReference>
<dbReference type="Pfam" id="PF00198">
    <property type="entry name" value="2-oxoacid_dh"/>
    <property type="match status" value="1"/>
</dbReference>
<reference evidence="13" key="1">
    <citation type="submission" date="2020-05" db="EMBL/GenBank/DDBJ databases">
        <authorList>
            <person name="Chiriac C."/>
            <person name="Salcher M."/>
            <person name="Ghai R."/>
            <person name="Kavagutti S V."/>
        </authorList>
    </citation>
    <scope>NUCLEOTIDE SEQUENCE</scope>
</reference>
<dbReference type="InterPro" id="IPR042179">
    <property type="entry name" value="KGD_C_sf"/>
</dbReference>
<dbReference type="NCBIfam" id="NF006914">
    <property type="entry name" value="PRK09404.1"/>
    <property type="match status" value="1"/>
</dbReference>
<dbReference type="InterPro" id="IPR001078">
    <property type="entry name" value="2-oxoacid_DH_actylTfrase"/>
</dbReference>
<dbReference type="InterPro" id="IPR023213">
    <property type="entry name" value="CAT-like_dom_sf"/>
</dbReference>
<feature type="compositionally biased region" description="Polar residues" evidence="11">
    <location>
        <begin position="1"/>
        <end position="12"/>
    </location>
</feature>
<keyword evidence="7" id="KW-0560">Oxidoreductase</keyword>
<dbReference type="NCBIfam" id="TIGR00239">
    <property type="entry name" value="2oxo_dh_E1"/>
    <property type="match status" value="1"/>
</dbReference>
<dbReference type="CDD" id="cd02016">
    <property type="entry name" value="TPP_E1_OGDC_like"/>
    <property type="match status" value="1"/>
</dbReference>
<evidence type="ECO:0000256" key="3">
    <source>
        <dbReference type="ARBA" id="ARBA00004813"/>
    </source>
</evidence>
<feature type="compositionally biased region" description="Low complexity" evidence="11">
    <location>
        <begin position="75"/>
        <end position="96"/>
    </location>
</feature>
<dbReference type="GO" id="GO:0004149">
    <property type="term" value="F:dihydrolipoyllysine-residue succinyltransferase activity"/>
    <property type="evidence" value="ECO:0007669"/>
    <property type="project" value="UniProtKB-EC"/>
</dbReference>
<dbReference type="GO" id="GO:0045252">
    <property type="term" value="C:oxoglutarate dehydrogenase complex"/>
    <property type="evidence" value="ECO:0007669"/>
    <property type="project" value="TreeGrafter"/>
</dbReference>
<dbReference type="InterPro" id="IPR001017">
    <property type="entry name" value="DH_E1"/>
</dbReference>
<feature type="region of interest" description="Disordered" evidence="11">
    <location>
        <begin position="838"/>
        <end position="859"/>
    </location>
</feature>
<feature type="region of interest" description="Disordered" evidence="11">
    <location>
        <begin position="62"/>
        <end position="124"/>
    </location>
</feature>
<evidence type="ECO:0000256" key="6">
    <source>
        <dbReference type="ARBA" id="ARBA00022842"/>
    </source>
</evidence>
<evidence type="ECO:0000259" key="12">
    <source>
        <dbReference type="SMART" id="SM00861"/>
    </source>
</evidence>
<dbReference type="UniPathway" id="UPA00223">
    <property type="reaction ID" value="UER00997"/>
</dbReference>
<dbReference type="PIRSF" id="PIRSF000157">
    <property type="entry name" value="Oxoglu_dh_E1"/>
    <property type="match status" value="1"/>
</dbReference>
<sequence length="1262" mass="138550">MGRTRSSGTSDLRATGSLRIVAENHSPDPLGPNAWLVEEMHAQFLEDPNSVAETWRDFFEGYHPQNLPPSQPVKQAAPQGANAAAQAVPAEASPLAEGSDPAAVAATNSPVPQTPSAPEPQEELLGDPIRGVGARIVTNMQASLGVPTATSYREVPAKLLEVNRSVINGYLGRTRGGKVSFTHLIGYALVRAIADHLPQMNAAYLEGPEGEPRIIRNAQVSLGIAIDMEKRDGSRSLVVPCIRNANEMDFAQFTAVYDDLIRKAKTNKLTVEDFAGVTVTLTNPGTIGTERSVPRLMPGQGTIVGAGSLDYPTGFAGADPHTIAELGISKVITLSSTYDHRIIQGAESGMMLKKIHDLLLGGDDFYEEIFRSVGVPYEAVRWRQDVNPADHESSQIEKQMQVSTLINMHRVRGHLIADLDPLSAKQPEMHAELDPATYGLTIWDLDREFLTGGDVGIYAPVGGIRKRSLGDLLHVLRDAYCRTVGIEFMHIQEPAEKRWIQEQVEGAPTKLPVDDQRHILGRLNAAEALEKFLATKYLGQKRFGLEGAESLIPILDALLEEAADQGLDSAVLGMSHRGRLNVLANIVGKSYSQLFREFEGYVDPASIQGSGDVKYHLGAEGTFVARSGVELPVGLAANPSHLEAVNPVVEGMTRARMDAIPHDRERRFPVLPILMHGDAAFAGQGVVAETLNLSLIKGYRVGGTIHVIVNNQLGFTTPPESARSSEYCTDIAKAVQAPIIHVNGDDPEACVRVARLAFAYRQRFHKDVVIDMVCYRRHGHNEGDDPSYTQPLMYRTISNLRNVRMRYVETLVRRGDFTLEEAEQALADFQGRLQTALDETRQSAPEEEYLASPHPPNKGVLPHAATAATAEELESVYTVLSTAPPEFFVHTKLAKQFAARDAMLQAGQVDWALAESLAFGTLLTEGTSVRLAGQDSRRGTFSNRHSTLFCHETGAEFTPLAQLANPPHTQLWIYDSLLSEYAALGFEYGYTVQNPEALVMWEAQFGDFANGAQIIIDQYIVAAEDKWGQTSGLVMLLPHGYEGQGPEHSSSRIERFLTLCAEDNIQVCQPTTAAQYFHLLRRQVKRSVRKPLIITTPKSGLRDKRWRSPVDALTHGTFEELLGDSSVDLDAASVTRLVLASGKVGQEAITRRDELGVHTAVARVEQLYPWPYEAVAKELDRFPNATEIVWLQEEPENMGPWNFVKGHLYEALGERFEIRRVSRADEGSPATGSHAIHEQEQDMILNAAFAPLPPKGNGRRFH</sequence>
<evidence type="ECO:0000256" key="5">
    <source>
        <dbReference type="ARBA" id="ARBA00022723"/>
    </source>
</evidence>
<keyword evidence="6" id="KW-0460">Magnesium</keyword>
<dbReference type="InterPro" id="IPR005475">
    <property type="entry name" value="Transketolase-like_Pyr-bd"/>
</dbReference>
<comment type="cofactor">
    <cofactor evidence="2">
        <name>thiamine diphosphate</name>
        <dbReference type="ChEBI" id="CHEBI:58937"/>
    </cofactor>
</comment>
<comment type="pathway">
    <text evidence="3">Carbohydrate metabolism; tricarboxylic acid cycle; succinyl-CoA from 2-oxoglutarate (dehydrogenase route): step 1/1.</text>
</comment>
<evidence type="ECO:0000256" key="11">
    <source>
        <dbReference type="SAM" id="MobiDB-lite"/>
    </source>
</evidence>
<dbReference type="GO" id="GO:0030976">
    <property type="term" value="F:thiamine pyrophosphate binding"/>
    <property type="evidence" value="ECO:0007669"/>
    <property type="project" value="InterPro"/>
</dbReference>
<dbReference type="Gene3D" id="1.10.287.1150">
    <property type="entry name" value="TPP helical domain"/>
    <property type="match status" value="1"/>
</dbReference>
<dbReference type="PANTHER" id="PTHR23152">
    <property type="entry name" value="2-OXOGLUTARATE DEHYDROGENASE"/>
    <property type="match status" value="1"/>
</dbReference>
<dbReference type="NCBIfam" id="NF008907">
    <property type="entry name" value="PRK12270.1"/>
    <property type="match status" value="1"/>
</dbReference>
<protein>
    <recommendedName>
        <fullName evidence="4">oxoglutarate dehydrogenase (succinyl-transferring)</fullName>
        <ecNumber evidence="4">1.2.4.2</ecNumber>
    </recommendedName>
</protein>
<evidence type="ECO:0000256" key="1">
    <source>
        <dbReference type="ARBA" id="ARBA00001946"/>
    </source>
</evidence>
<accession>A0A6J6NJ36</accession>
<dbReference type="GO" id="GO:0006099">
    <property type="term" value="P:tricarboxylic acid cycle"/>
    <property type="evidence" value="ECO:0007669"/>
    <property type="project" value="UniProtKB-UniPathway"/>
</dbReference>
<dbReference type="InterPro" id="IPR011603">
    <property type="entry name" value="2oxoglutarate_DH_E1"/>
</dbReference>
<evidence type="ECO:0000256" key="10">
    <source>
        <dbReference type="ARBA" id="ARBA00052761"/>
    </source>
</evidence>
<dbReference type="Pfam" id="PF16870">
    <property type="entry name" value="OxoGdeHyase_C"/>
    <property type="match status" value="1"/>
</dbReference>
<evidence type="ECO:0000313" key="13">
    <source>
        <dbReference type="EMBL" id="CAB4684695.1"/>
    </source>
</evidence>
<evidence type="ECO:0000256" key="9">
    <source>
        <dbReference type="ARBA" id="ARBA00023268"/>
    </source>
</evidence>
<name>A0A6J6NJ36_9ZZZZ</name>
<dbReference type="Gene3D" id="3.40.50.11610">
    <property type="entry name" value="Multifunctional 2-oxoglutarate metabolism enzyme, C-terminal domain"/>
    <property type="match status" value="1"/>
</dbReference>
<keyword evidence="5" id="KW-0479">Metal-binding</keyword>
<comment type="cofactor">
    <cofactor evidence="1">
        <name>Mg(2+)</name>
        <dbReference type="ChEBI" id="CHEBI:18420"/>
    </cofactor>
</comment>
<dbReference type="PANTHER" id="PTHR23152:SF4">
    <property type="entry name" value="2-OXOADIPATE DEHYDROGENASE COMPLEX COMPONENT E1"/>
    <property type="match status" value="1"/>
</dbReference>
<gene>
    <name evidence="13" type="ORF">UFOPK2582_00046</name>
</gene>
<dbReference type="InterPro" id="IPR031717">
    <property type="entry name" value="ODO-1/KGD_C"/>
</dbReference>
<dbReference type="GO" id="GO:0004591">
    <property type="term" value="F:oxoglutarate dehydrogenase (succinyl-transferring) activity"/>
    <property type="evidence" value="ECO:0007669"/>
    <property type="project" value="UniProtKB-EC"/>
</dbReference>
<dbReference type="GO" id="GO:0046872">
    <property type="term" value="F:metal ion binding"/>
    <property type="evidence" value="ECO:0007669"/>
    <property type="project" value="UniProtKB-KW"/>
</dbReference>
<dbReference type="SUPFAM" id="SSF52777">
    <property type="entry name" value="CoA-dependent acyltransferases"/>
    <property type="match status" value="1"/>
</dbReference>
<dbReference type="Gene3D" id="3.30.559.10">
    <property type="entry name" value="Chloramphenicol acetyltransferase-like domain"/>
    <property type="match status" value="1"/>
</dbReference>
<evidence type="ECO:0000256" key="8">
    <source>
        <dbReference type="ARBA" id="ARBA00023052"/>
    </source>
</evidence>
<dbReference type="SMART" id="SM00861">
    <property type="entry name" value="Transket_pyr"/>
    <property type="match status" value="1"/>
</dbReference>
<dbReference type="AlphaFoldDB" id="A0A6J6NJ36"/>